<evidence type="ECO:0008006" key="5">
    <source>
        <dbReference type="Google" id="ProtNLM"/>
    </source>
</evidence>
<evidence type="ECO:0000256" key="2">
    <source>
        <dbReference type="SAM" id="Phobius"/>
    </source>
</evidence>
<keyword evidence="2" id="KW-0812">Transmembrane</keyword>
<proteinExistence type="predicted"/>
<dbReference type="EMBL" id="FOKG01000031">
    <property type="protein sequence ID" value="SFB62574.1"/>
    <property type="molecule type" value="Genomic_DNA"/>
</dbReference>
<evidence type="ECO:0000313" key="3">
    <source>
        <dbReference type="EMBL" id="SFB62574.1"/>
    </source>
</evidence>
<name>A0A1I1CJ70_9PSEU</name>
<dbReference type="RefSeq" id="WP_091679078.1">
    <property type="nucleotide sequence ID" value="NZ_FOKG01000031.1"/>
</dbReference>
<protein>
    <recommendedName>
        <fullName evidence="5">DUF2933 domain-containing protein</fullName>
    </recommendedName>
</protein>
<evidence type="ECO:0000256" key="1">
    <source>
        <dbReference type="SAM" id="MobiDB-lite"/>
    </source>
</evidence>
<dbReference type="AlphaFoldDB" id="A0A1I1CJ70"/>
<gene>
    <name evidence="3" type="ORF">SAMN05216266_13114</name>
</gene>
<accession>A0A1I1CJ70</accession>
<sequence>MDSLLYTVAILACPVGMGAMMWMMMRGQGKSTGSGQPEQAQQVQQLRSEIDELKAERESRRAEGTR</sequence>
<keyword evidence="2" id="KW-0472">Membrane</keyword>
<dbReference type="Proteomes" id="UP000243799">
    <property type="component" value="Unassembled WGS sequence"/>
</dbReference>
<keyword evidence="2" id="KW-1133">Transmembrane helix</keyword>
<dbReference type="OrthoDB" id="5193129at2"/>
<feature type="transmembrane region" description="Helical" evidence="2">
    <location>
        <begin position="6"/>
        <end position="25"/>
    </location>
</feature>
<feature type="region of interest" description="Disordered" evidence="1">
    <location>
        <begin position="27"/>
        <end position="46"/>
    </location>
</feature>
<keyword evidence="4" id="KW-1185">Reference proteome</keyword>
<feature type="compositionally biased region" description="Polar residues" evidence="1">
    <location>
        <begin position="31"/>
        <end position="46"/>
    </location>
</feature>
<organism evidence="3 4">
    <name type="scientific">Amycolatopsis marina</name>
    <dbReference type="NCBI Taxonomy" id="490629"/>
    <lineage>
        <taxon>Bacteria</taxon>
        <taxon>Bacillati</taxon>
        <taxon>Actinomycetota</taxon>
        <taxon>Actinomycetes</taxon>
        <taxon>Pseudonocardiales</taxon>
        <taxon>Pseudonocardiaceae</taxon>
        <taxon>Amycolatopsis</taxon>
    </lineage>
</organism>
<reference evidence="4" key="1">
    <citation type="submission" date="2016-10" db="EMBL/GenBank/DDBJ databases">
        <authorList>
            <person name="Varghese N."/>
            <person name="Submissions S."/>
        </authorList>
    </citation>
    <scope>NUCLEOTIDE SEQUENCE [LARGE SCALE GENOMIC DNA]</scope>
    <source>
        <strain evidence="4">CGMCC 4.3568</strain>
    </source>
</reference>
<dbReference type="STRING" id="490629.SAMN05216266_13114"/>
<evidence type="ECO:0000313" key="4">
    <source>
        <dbReference type="Proteomes" id="UP000243799"/>
    </source>
</evidence>